<keyword evidence="3" id="KW-1185">Reference proteome</keyword>
<feature type="compositionally biased region" description="Basic and acidic residues" evidence="1">
    <location>
        <begin position="146"/>
        <end position="156"/>
    </location>
</feature>
<evidence type="ECO:0000313" key="3">
    <source>
        <dbReference type="Proteomes" id="UP000799438"/>
    </source>
</evidence>
<dbReference type="GeneID" id="54304735"/>
<reference evidence="2" key="1">
    <citation type="journal article" date="2020" name="Stud. Mycol.">
        <title>101 Dothideomycetes genomes: a test case for predicting lifestyles and emergence of pathogens.</title>
        <authorList>
            <person name="Haridas S."/>
            <person name="Albert R."/>
            <person name="Binder M."/>
            <person name="Bloem J."/>
            <person name="Labutti K."/>
            <person name="Salamov A."/>
            <person name="Andreopoulos B."/>
            <person name="Baker S."/>
            <person name="Barry K."/>
            <person name="Bills G."/>
            <person name="Bluhm B."/>
            <person name="Cannon C."/>
            <person name="Castanera R."/>
            <person name="Culley D."/>
            <person name="Daum C."/>
            <person name="Ezra D."/>
            <person name="Gonzalez J."/>
            <person name="Henrissat B."/>
            <person name="Kuo A."/>
            <person name="Liang C."/>
            <person name="Lipzen A."/>
            <person name="Lutzoni F."/>
            <person name="Magnuson J."/>
            <person name="Mondo S."/>
            <person name="Nolan M."/>
            <person name="Ohm R."/>
            <person name="Pangilinan J."/>
            <person name="Park H.-J."/>
            <person name="Ramirez L."/>
            <person name="Alfaro M."/>
            <person name="Sun H."/>
            <person name="Tritt A."/>
            <person name="Yoshinaga Y."/>
            <person name="Zwiers L.-H."/>
            <person name="Turgeon B."/>
            <person name="Goodwin S."/>
            <person name="Spatafora J."/>
            <person name="Crous P."/>
            <person name="Grigoriev I."/>
        </authorList>
    </citation>
    <scope>NUCLEOTIDE SEQUENCE</scope>
    <source>
        <strain evidence="2">CBS 121167</strain>
    </source>
</reference>
<evidence type="ECO:0000313" key="2">
    <source>
        <dbReference type="EMBL" id="KAF2138843.1"/>
    </source>
</evidence>
<dbReference type="Proteomes" id="UP000799438">
    <property type="component" value="Unassembled WGS sequence"/>
</dbReference>
<protein>
    <submittedName>
        <fullName evidence="2">Uncharacterized protein</fullName>
    </submittedName>
</protein>
<evidence type="ECO:0000256" key="1">
    <source>
        <dbReference type="SAM" id="MobiDB-lite"/>
    </source>
</evidence>
<dbReference type="EMBL" id="ML995495">
    <property type="protein sequence ID" value="KAF2138843.1"/>
    <property type="molecule type" value="Genomic_DNA"/>
</dbReference>
<gene>
    <name evidence="2" type="ORF">K452DRAFT_85176</name>
</gene>
<feature type="region of interest" description="Disordered" evidence="1">
    <location>
        <begin position="146"/>
        <end position="166"/>
    </location>
</feature>
<accession>A0A6A6B605</accession>
<proteinExistence type="predicted"/>
<organism evidence="2 3">
    <name type="scientific">Aplosporella prunicola CBS 121167</name>
    <dbReference type="NCBI Taxonomy" id="1176127"/>
    <lineage>
        <taxon>Eukaryota</taxon>
        <taxon>Fungi</taxon>
        <taxon>Dikarya</taxon>
        <taxon>Ascomycota</taxon>
        <taxon>Pezizomycotina</taxon>
        <taxon>Dothideomycetes</taxon>
        <taxon>Dothideomycetes incertae sedis</taxon>
        <taxon>Botryosphaeriales</taxon>
        <taxon>Aplosporellaceae</taxon>
        <taxon>Aplosporella</taxon>
    </lineage>
</organism>
<dbReference type="RefSeq" id="XP_033394556.1">
    <property type="nucleotide sequence ID" value="XM_033547228.1"/>
</dbReference>
<sequence>MKRLGGPRPVSPGFQTNDEATACRSAAPLSLPRAAAAVCLSCGCVFSLLVLSFQSWWSACGSSRLLQCPLPLPSAPSLRRLQRFHPCAYSARRYLYASLAGDRRQGGIGGGEKNARSQQTHRGQAETGCHCRHCYRAGSERCVQHVQREPTREMHKQVSQHGRKRK</sequence>
<name>A0A6A6B605_9PEZI</name>
<dbReference type="AlphaFoldDB" id="A0A6A6B605"/>